<dbReference type="SUPFAM" id="SSF53474">
    <property type="entry name" value="alpha/beta-Hydrolases"/>
    <property type="match status" value="1"/>
</dbReference>
<dbReference type="Gene3D" id="3.40.50.1820">
    <property type="entry name" value="alpha/beta hydrolase"/>
    <property type="match status" value="1"/>
</dbReference>
<keyword evidence="2" id="KW-0378">Hydrolase</keyword>
<evidence type="ECO:0000313" key="3">
    <source>
        <dbReference type="Proteomes" id="UP000634522"/>
    </source>
</evidence>
<dbReference type="EMBL" id="WTVS01000024">
    <property type="protein sequence ID" value="NMF98288.1"/>
    <property type="molecule type" value="Genomic_DNA"/>
</dbReference>
<dbReference type="Proteomes" id="UP000634522">
    <property type="component" value="Unassembled WGS sequence"/>
</dbReference>
<protein>
    <submittedName>
        <fullName evidence="2">Alpha/beta fold hydrolase</fullName>
    </submittedName>
</protein>
<dbReference type="InterPro" id="IPR000073">
    <property type="entry name" value="AB_hydrolase_1"/>
</dbReference>
<dbReference type="PANTHER" id="PTHR43798:SF29">
    <property type="entry name" value="AB HYDROLASE-1 DOMAIN-CONTAINING PROTEIN"/>
    <property type="match status" value="1"/>
</dbReference>
<dbReference type="Pfam" id="PF12697">
    <property type="entry name" value="Abhydrolase_6"/>
    <property type="match status" value="1"/>
</dbReference>
<dbReference type="GO" id="GO:0016787">
    <property type="term" value="F:hydrolase activity"/>
    <property type="evidence" value="ECO:0007669"/>
    <property type="project" value="UniProtKB-KW"/>
</dbReference>
<gene>
    <name evidence="2" type="ORF">GPA27_12925</name>
</gene>
<keyword evidence="3" id="KW-1185">Reference proteome</keyword>
<evidence type="ECO:0000259" key="1">
    <source>
        <dbReference type="Pfam" id="PF12697"/>
    </source>
</evidence>
<dbReference type="PANTHER" id="PTHR43798">
    <property type="entry name" value="MONOACYLGLYCEROL LIPASE"/>
    <property type="match status" value="1"/>
</dbReference>
<feature type="domain" description="AB hydrolase-1" evidence="1">
    <location>
        <begin position="9"/>
        <end position="226"/>
    </location>
</feature>
<proteinExistence type="predicted"/>
<evidence type="ECO:0000313" key="2">
    <source>
        <dbReference type="EMBL" id="NMF98288.1"/>
    </source>
</evidence>
<comment type="caution">
    <text evidence="2">The sequence shown here is derived from an EMBL/GenBank/DDBJ whole genome shotgun (WGS) entry which is preliminary data.</text>
</comment>
<dbReference type="InterPro" id="IPR050266">
    <property type="entry name" value="AB_hydrolase_sf"/>
</dbReference>
<dbReference type="InterPro" id="IPR029058">
    <property type="entry name" value="AB_hydrolase_fold"/>
</dbReference>
<name>A0ABX1NGI4_9RHOO</name>
<accession>A0ABX1NGI4</accession>
<organism evidence="2 3">
    <name type="scientific">Aromatoleum toluolicum</name>
    <dbReference type="NCBI Taxonomy" id="90060"/>
    <lineage>
        <taxon>Bacteria</taxon>
        <taxon>Pseudomonadati</taxon>
        <taxon>Pseudomonadota</taxon>
        <taxon>Betaproteobacteria</taxon>
        <taxon>Rhodocyclales</taxon>
        <taxon>Rhodocyclaceae</taxon>
        <taxon>Aromatoleum</taxon>
    </lineage>
</organism>
<sequence length="244" mass="26029">MEKNKMNLLMLPGLLNDASLFENQAEALADLVGITIADLTGSDSISALAADALAQAPAGPFMLAGMSMGGYVAFEIMRQAGERVQALVLLSTSARPDTTDATKAREELIALAETDFPAVIEKLLARMAHPDHANTPEVGGVFQSMANGLGRDVFVRQQRAIIGRADSRPTLASIRCPTLVMCGRDDQVTPPDVHDELVAGIAEAQLVIIEECGHLLPLEQPDQVTALLHDWLSELLGSPRSNPN</sequence>
<dbReference type="PRINTS" id="PR00111">
    <property type="entry name" value="ABHYDROLASE"/>
</dbReference>
<reference evidence="2 3" key="1">
    <citation type="submission" date="2019-12" db="EMBL/GenBank/DDBJ databases">
        <title>Comparative genomics gives insights into the taxonomy of the Azoarcus-Aromatoleum group and reveals separate origins of nif in the plant-associated Azoarcus and non-plant-associated Aromatoleum sub-groups.</title>
        <authorList>
            <person name="Lafos M."/>
            <person name="Maluk M."/>
            <person name="Batista M."/>
            <person name="Junghare M."/>
            <person name="Carmona M."/>
            <person name="Faoro H."/>
            <person name="Cruz L.M."/>
            <person name="Battistoni F."/>
            <person name="De Souza E."/>
            <person name="Pedrosa F."/>
            <person name="Chen W.-M."/>
            <person name="Poole P.S."/>
            <person name="Dixon R.A."/>
            <person name="James E.K."/>
        </authorList>
    </citation>
    <scope>NUCLEOTIDE SEQUENCE [LARGE SCALE GENOMIC DNA]</scope>
    <source>
        <strain evidence="2 3">T</strain>
    </source>
</reference>
<dbReference type="RefSeq" id="WP_169141043.1">
    <property type="nucleotide sequence ID" value="NZ_WTVS01000024.1"/>
</dbReference>